<evidence type="ECO:0000256" key="2">
    <source>
        <dbReference type="ARBA" id="ARBA00022561"/>
    </source>
</evidence>
<evidence type="ECO:0000256" key="1">
    <source>
        <dbReference type="ARBA" id="ARBA00004328"/>
    </source>
</evidence>
<comment type="subcellular location">
    <subcellularLocation>
        <location evidence="1">Virion</location>
    </subcellularLocation>
</comment>
<evidence type="ECO:0000256" key="3">
    <source>
        <dbReference type="ARBA" id="ARBA00022844"/>
    </source>
</evidence>
<proteinExistence type="predicted"/>
<keyword evidence="5" id="KW-1185">Reference proteome</keyword>
<dbReference type="EMBL" id="BK013724">
    <property type="protein sequence ID" value="DAD51116.1"/>
    <property type="molecule type" value="Genomic_RNA"/>
</dbReference>
<name>A0A8S5L0Z9_9VIRU</name>
<dbReference type="RefSeq" id="YP_010769899.1">
    <property type="nucleotide sequence ID" value="NC_074104.1"/>
</dbReference>
<evidence type="ECO:0000313" key="4">
    <source>
        <dbReference type="EMBL" id="DAD51116.1"/>
    </source>
</evidence>
<dbReference type="Gene3D" id="3.30.380.10">
    <property type="entry name" value="MS2 Viral Coat Protein"/>
    <property type="match status" value="1"/>
</dbReference>
<gene>
    <name evidence="4" type="primary">SRR7976301_5_3</name>
</gene>
<dbReference type="InterPro" id="IPR015954">
    <property type="entry name" value="Phage_RNA-type_capsid"/>
</dbReference>
<accession>A0A8S5L0Z9</accession>
<keyword evidence="2 4" id="KW-0167">Capsid protein</keyword>
<sequence>MSAIASITVSDGTVDHVFTPIQVTPAKFHNLADADLPDVGREEITVEVIRAKGNGANRVRVTTKTPVLEALSTAPASGYIAAPAVAYAITAVTDFYVSPRSSAAQRLISRNLHRNLLNNAQVIDAIENLAPPY</sequence>
<organism evidence="4 5">
    <name type="scientific">ssRNA phage SRR7976301_5</name>
    <dbReference type="NCBI Taxonomy" id="2786666"/>
    <lineage>
        <taxon>Viruses</taxon>
        <taxon>Riboviria</taxon>
        <taxon>Orthornavirae</taxon>
        <taxon>Lenarviricota</taxon>
        <taxon>Leviviricetes</taxon>
        <taxon>Norzivirales</taxon>
        <taxon>Fiersviridae</taxon>
        <taxon>Smudhfivirus</taxon>
        <taxon>Smudhfivirus lutadaptatum</taxon>
    </lineage>
</organism>
<dbReference type="GeneID" id="80399049"/>
<reference evidence="4" key="1">
    <citation type="submission" date="2020-09" db="EMBL/GenBank/DDBJ databases">
        <title>Leviviricetes taxonomy.</title>
        <authorList>
            <person name="Stockdale S.R."/>
            <person name="Callanan J."/>
            <person name="Adriaenssens E.M."/>
            <person name="Kuhn J.H."/>
            <person name="Rumnieks J."/>
            <person name="Shkoporov A."/>
            <person name="Draper L.A."/>
            <person name="Ross P."/>
            <person name="Hill C."/>
        </authorList>
    </citation>
    <scope>NUCLEOTIDE SEQUENCE</scope>
</reference>
<keyword evidence="3" id="KW-0946">Virion</keyword>
<evidence type="ECO:0000313" key="5">
    <source>
        <dbReference type="Proteomes" id="UP000677936"/>
    </source>
</evidence>
<protein>
    <submittedName>
        <fullName evidence="4">Coat protein</fullName>
    </submittedName>
</protein>
<dbReference type="KEGG" id="vg:80399049"/>
<dbReference type="GO" id="GO:0019028">
    <property type="term" value="C:viral capsid"/>
    <property type="evidence" value="ECO:0007669"/>
    <property type="project" value="UniProtKB-KW"/>
</dbReference>
<dbReference type="Proteomes" id="UP000677936">
    <property type="component" value="Segment"/>
</dbReference>